<sequence length="152" mass="16977">MSAFDNALNHEIAPLLAHLSERLRRGPLDARSQQMLHRLREVFLPALAAHDEWLSTQLFPALYESMAGSDAVCIRDMESGLRSDHRSLAAQWHALAPLLCSDALPSTHAQTLLPRIEALTALCARLAEFERDELFPMAERLLSDDVLARLLA</sequence>
<accession>A0ABU8VG50</accession>
<dbReference type="Gene3D" id="1.20.120.520">
    <property type="entry name" value="nmb1532 protein domain like"/>
    <property type="match status" value="1"/>
</dbReference>
<dbReference type="Proteomes" id="UP001365846">
    <property type="component" value="Unassembled WGS sequence"/>
</dbReference>
<proteinExistence type="predicted"/>
<dbReference type="EMBL" id="JBBKZU010000006">
    <property type="protein sequence ID" value="MEJ8812426.1"/>
    <property type="molecule type" value="Genomic_DNA"/>
</dbReference>
<evidence type="ECO:0000313" key="1">
    <source>
        <dbReference type="EMBL" id="MEJ8812426.1"/>
    </source>
</evidence>
<dbReference type="RefSeq" id="WP_340357688.1">
    <property type="nucleotide sequence ID" value="NZ_JBBKZU010000006.1"/>
</dbReference>
<organism evidence="1 2">
    <name type="scientific">Variovorax ureilyticus</name>
    <dbReference type="NCBI Taxonomy" id="1836198"/>
    <lineage>
        <taxon>Bacteria</taxon>
        <taxon>Pseudomonadati</taxon>
        <taxon>Pseudomonadota</taxon>
        <taxon>Betaproteobacteria</taxon>
        <taxon>Burkholderiales</taxon>
        <taxon>Comamonadaceae</taxon>
        <taxon>Variovorax</taxon>
    </lineage>
</organism>
<evidence type="ECO:0000313" key="2">
    <source>
        <dbReference type="Proteomes" id="UP001365846"/>
    </source>
</evidence>
<comment type="caution">
    <text evidence="1">The sequence shown here is derived from an EMBL/GenBank/DDBJ whole genome shotgun (WGS) entry which is preliminary data.</text>
</comment>
<reference evidence="1 2" key="1">
    <citation type="submission" date="2024-03" db="EMBL/GenBank/DDBJ databases">
        <title>Novel species of the genus Variovorax.</title>
        <authorList>
            <person name="Liu Q."/>
            <person name="Xin Y.-H."/>
        </authorList>
    </citation>
    <scope>NUCLEOTIDE SEQUENCE [LARGE SCALE GENOMIC DNA]</scope>
    <source>
        <strain evidence="1 2">KACC 18899</strain>
    </source>
</reference>
<keyword evidence="2" id="KW-1185">Reference proteome</keyword>
<gene>
    <name evidence="1" type="ORF">WKW77_15180</name>
</gene>
<protein>
    <submittedName>
        <fullName evidence="1">Hemerythrin domain-containing protein</fullName>
    </submittedName>
</protein>
<name>A0ABU8VG50_9BURK</name>